<dbReference type="PANTHER" id="PTHR36846:SF1">
    <property type="entry name" value="PROTEIN VIAA"/>
    <property type="match status" value="1"/>
</dbReference>
<organism evidence="1 2">
    <name type="scientific">Escherichia coli</name>
    <dbReference type="NCBI Taxonomy" id="562"/>
    <lineage>
        <taxon>Bacteria</taxon>
        <taxon>Pseudomonadati</taxon>
        <taxon>Pseudomonadota</taxon>
        <taxon>Gammaproteobacteria</taxon>
        <taxon>Enterobacterales</taxon>
        <taxon>Enterobacteriaceae</taxon>
        <taxon>Escherichia</taxon>
    </lineage>
</organism>
<dbReference type="Proteomes" id="UP000254877">
    <property type="component" value="Unassembled WGS sequence"/>
</dbReference>
<dbReference type="GO" id="GO:0005829">
    <property type="term" value="C:cytosol"/>
    <property type="evidence" value="ECO:0007669"/>
    <property type="project" value="TreeGrafter"/>
</dbReference>
<accession>A0A376LH10</accession>
<proteinExistence type="predicted"/>
<dbReference type="EMBL" id="UGAB01000002">
    <property type="protein sequence ID" value="STF42575.1"/>
    <property type="molecule type" value="Genomic_DNA"/>
</dbReference>
<evidence type="ECO:0000313" key="2">
    <source>
        <dbReference type="Proteomes" id="UP000254877"/>
    </source>
</evidence>
<reference evidence="1 2" key="1">
    <citation type="submission" date="2018-06" db="EMBL/GenBank/DDBJ databases">
        <authorList>
            <consortium name="Pathogen Informatics"/>
            <person name="Doyle S."/>
        </authorList>
    </citation>
    <scope>NUCLEOTIDE SEQUENCE [LARGE SCALE GENOMIC DNA]</scope>
    <source>
        <strain evidence="1 2">NCTC7928</strain>
    </source>
</reference>
<name>A0A376LH10_ECOLX</name>
<evidence type="ECO:0000313" key="1">
    <source>
        <dbReference type="EMBL" id="STF42575.1"/>
    </source>
</evidence>
<gene>
    <name evidence="1" type="primary">viaA_1</name>
    <name evidence="1" type="ORF">NCTC7928_03216</name>
</gene>
<sequence length="67" mass="7875">MERLQSREWFDADAVVISDFIAQRLPDDVTSKVKELQRVHQHRFHAVAMSAHGKPRHHAHFRSYLAL</sequence>
<protein>
    <submittedName>
        <fullName evidence="1">Protein ViaA (VWA domain protein interacting with AAA ATPase)</fullName>
    </submittedName>
</protein>
<dbReference type="PANTHER" id="PTHR36846">
    <property type="entry name" value="PROTEIN VIAA"/>
    <property type="match status" value="1"/>
</dbReference>
<dbReference type="AlphaFoldDB" id="A0A376LH10"/>